<name>A0A0A9HBY4_ARUDO</name>
<accession>A0A0A9HBY4</accession>
<protein>
    <submittedName>
        <fullName evidence="1">Uncharacterized protein</fullName>
    </submittedName>
</protein>
<dbReference type="AlphaFoldDB" id="A0A0A9HBY4"/>
<sequence>MFIHNVMAVQEHAKLKKIGPVLEAPTQGGVWGRIIRGKPYPCNVQCREAVSNPRPLGTSEVTYHCARRNRPN</sequence>
<proteinExistence type="predicted"/>
<reference evidence="1" key="2">
    <citation type="journal article" date="2015" name="Data Brief">
        <title>Shoot transcriptome of the giant reed, Arundo donax.</title>
        <authorList>
            <person name="Barrero R.A."/>
            <person name="Guerrero F.D."/>
            <person name="Moolhuijzen P."/>
            <person name="Goolsby J.A."/>
            <person name="Tidwell J."/>
            <person name="Bellgard S.E."/>
            <person name="Bellgard M.I."/>
        </authorList>
    </citation>
    <scope>NUCLEOTIDE SEQUENCE</scope>
    <source>
        <tissue evidence="1">Shoot tissue taken approximately 20 cm above the soil surface</tissue>
    </source>
</reference>
<reference evidence="1" key="1">
    <citation type="submission" date="2014-09" db="EMBL/GenBank/DDBJ databases">
        <authorList>
            <person name="Magalhaes I.L.F."/>
            <person name="Oliveira U."/>
            <person name="Santos F.R."/>
            <person name="Vidigal T.H.D.A."/>
            <person name="Brescovit A.D."/>
            <person name="Santos A.J."/>
        </authorList>
    </citation>
    <scope>NUCLEOTIDE SEQUENCE</scope>
    <source>
        <tissue evidence="1">Shoot tissue taken approximately 20 cm above the soil surface</tissue>
    </source>
</reference>
<dbReference type="EMBL" id="GBRH01167473">
    <property type="protein sequence ID" value="JAE30423.1"/>
    <property type="molecule type" value="Transcribed_RNA"/>
</dbReference>
<evidence type="ECO:0000313" key="1">
    <source>
        <dbReference type="EMBL" id="JAE30423.1"/>
    </source>
</evidence>
<organism evidence="1">
    <name type="scientific">Arundo donax</name>
    <name type="common">Giant reed</name>
    <name type="synonym">Donax arundinaceus</name>
    <dbReference type="NCBI Taxonomy" id="35708"/>
    <lineage>
        <taxon>Eukaryota</taxon>
        <taxon>Viridiplantae</taxon>
        <taxon>Streptophyta</taxon>
        <taxon>Embryophyta</taxon>
        <taxon>Tracheophyta</taxon>
        <taxon>Spermatophyta</taxon>
        <taxon>Magnoliopsida</taxon>
        <taxon>Liliopsida</taxon>
        <taxon>Poales</taxon>
        <taxon>Poaceae</taxon>
        <taxon>PACMAD clade</taxon>
        <taxon>Arundinoideae</taxon>
        <taxon>Arundineae</taxon>
        <taxon>Arundo</taxon>
    </lineage>
</organism>